<dbReference type="AlphaFoldDB" id="A0A6I6JJ53"/>
<proteinExistence type="inferred from homology"/>
<dbReference type="SMART" id="SM00926">
    <property type="entry name" value="Molybdop_Fe4S4"/>
    <property type="match status" value="1"/>
</dbReference>
<dbReference type="CDD" id="cd02778">
    <property type="entry name" value="MopB_CT_Thiosulfate-R-like"/>
    <property type="match status" value="1"/>
</dbReference>
<dbReference type="GO" id="GO:0046872">
    <property type="term" value="F:metal ion binding"/>
    <property type="evidence" value="ECO:0007669"/>
    <property type="project" value="UniProtKB-KW"/>
</dbReference>
<dbReference type="GO" id="GO:0051539">
    <property type="term" value="F:4 iron, 4 sulfur cluster binding"/>
    <property type="evidence" value="ECO:0007669"/>
    <property type="project" value="UniProtKB-KW"/>
</dbReference>
<dbReference type="EMBL" id="CP046400">
    <property type="protein sequence ID" value="QGY40342.1"/>
    <property type="molecule type" value="Genomic_DNA"/>
</dbReference>
<organism evidence="10 11">
    <name type="scientific">Pseudodesulfovibrio cashew</name>
    <dbReference type="NCBI Taxonomy" id="2678688"/>
    <lineage>
        <taxon>Bacteria</taxon>
        <taxon>Pseudomonadati</taxon>
        <taxon>Thermodesulfobacteriota</taxon>
        <taxon>Desulfovibrionia</taxon>
        <taxon>Desulfovibrionales</taxon>
        <taxon>Desulfovibrionaceae</taxon>
    </lineage>
</organism>
<reference evidence="10 11" key="1">
    <citation type="submission" date="2019-11" db="EMBL/GenBank/DDBJ databases">
        <authorList>
            <person name="Zheng R.K."/>
            <person name="Sun C.M."/>
        </authorList>
    </citation>
    <scope>NUCLEOTIDE SEQUENCE [LARGE SCALE GENOMIC DNA]</scope>
    <source>
        <strain evidence="10 11">SRB007</strain>
    </source>
</reference>
<dbReference type="InterPro" id="IPR006963">
    <property type="entry name" value="Mopterin_OxRdtase_4Fe-4S_dom"/>
</dbReference>
<dbReference type="GO" id="GO:0016491">
    <property type="term" value="F:oxidoreductase activity"/>
    <property type="evidence" value="ECO:0007669"/>
    <property type="project" value="UniProtKB-KW"/>
</dbReference>
<dbReference type="Gene3D" id="3.40.50.740">
    <property type="match status" value="1"/>
</dbReference>
<name>A0A6I6JJ53_9BACT</name>
<dbReference type="InterPro" id="IPR009010">
    <property type="entry name" value="Asp_de-COase-like_dom_sf"/>
</dbReference>
<dbReference type="SUPFAM" id="SSF53706">
    <property type="entry name" value="Formate dehydrogenase/DMSO reductase, domains 1-3"/>
    <property type="match status" value="1"/>
</dbReference>
<evidence type="ECO:0000256" key="5">
    <source>
        <dbReference type="ARBA" id="ARBA00022729"/>
    </source>
</evidence>
<evidence type="ECO:0000256" key="3">
    <source>
        <dbReference type="ARBA" id="ARBA00022505"/>
    </source>
</evidence>
<dbReference type="Gene3D" id="3.40.228.10">
    <property type="entry name" value="Dimethylsulfoxide Reductase, domain 2"/>
    <property type="match status" value="1"/>
</dbReference>
<dbReference type="Pfam" id="PF04879">
    <property type="entry name" value="Molybdop_Fe4S4"/>
    <property type="match status" value="1"/>
</dbReference>
<evidence type="ECO:0000256" key="1">
    <source>
        <dbReference type="ARBA" id="ARBA00010312"/>
    </source>
</evidence>
<evidence type="ECO:0000256" key="8">
    <source>
        <dbReference type="ARBA" id="ARBA00023014"/>
    </source>
</evidence>
<evidence type="ECO:0000256" key="6">
    <source>
        <dbReference type="ARBA" id="ARBA00023002"/>
    </source>
</evidence>
<keyword evidence="11" id="KW-1185">Reference proteome</keyword>
<accession>A0A6I6JJ53</accession>
<comment type="similarity">
    <text evidence="1">Belongs to the prokaryotic molybdopterin-containing oxidoreductase family.</text>
</comment>
<evidence type="ECO:0000256" key="4">
    <source>
        <dbReference type="ARBA" id="ARBA00022723"/>
    </source>
</evidence>
<dbReference type="Gene3D" id="2.20.25.90">
    <property type="entry name" value="ADC-like domains"/>
    <property type="match status" value="1"/>
</dbReference>
<dbReference type="Pfam" id="PF00384">
    <property type="entry name" value="Molybdopterin"/>
    <property type="match status" value="1"/>
</dbReference>
<evidence type="ECO:0000313" key="11">
    <source>
        <dbReference type="Proteomes" id="UP000428328"/>
    </source>
</evidence>
<dbReference type="InterPro" id="IPR006657">
    <property type="entry name" value="MoPterin_dinucl-bd_dom"/>
</dbReference>
<dbReference type="GO" id="GO:0043546">
    <property type="term" value="F:molybdopterin cofactor binding"/>
    <property type="evidence" value="ECO:0007669"/>
    <property type="project" value="InterPro"/>
</dbReference>
<dbReference type="InterPro" id="IPR006656">
    <property type="entry name" value="Mopterin_OxRdtase"/>
</dbReference>
<evidence type="ECO:0000313" key="10">
    <source>
        <dbReference type="EMBL" id="QGY40342.1"/>
    </source>
</evidence>
<keyword evidence="3" id="KW-0500">Molybdenum</keyword>
<dbReference type="CDD" id="cd02755">
    <property type="entry name" value="MopB_Thiosulfate-R-like"/>
    <property type="match status" value="1"/>
</dbReference>
<dbReference type="InterPro" id="IPR050612">
    <property type="entry name" value="Prok_Mopterin_Oxidored"/>
</dbReference>
<dbReference type="KEGG" id="psel:GM415_09450"/>
<keyword evidence="8" id="KW-0411">Iron-sulfur</keyword>
<evidence type="ECO:0000256" key="2">
    <source>
        <dbReference type="ARBA" id="ARBA00022485"/>
    </source>
</evidence>
<keyword evidence="6" id="KW-0560">Oxidoreductase</keyword>
<dbReference type="Pfam" id="PF01568">
    <property type="entry name" value="Molydop_binding"/>
    <property type="match status" value="1"/>
</dbReference>
<dbReference type="RefSeq" id="WP_158947563.1">
    <property type="nucleotide sequence ID" value="NZ_CP046400.1"/>
</dbReference>
<evidence type="ECO:0000259" key="9">
    <source>
        <dbReference type="PROSITE" id="PS51669"/>
    </source>
</evidence>
<protein>
    <submittedName>
        <fullName evidence="10">Molybdopterin-dependent oxidoreductase</fullName>
    </submittedName>
</protein>
<keyword evidence="5" id="KW-0732">Signal</keyword>
<keyword evidence="7" id="KW-0408">Iron</keyword>
<dbReference type="PROSITE" id="PS51669">
    <property type="entry name" value="4FE4S_MOW_BIS_MGD"/>
    <property type="match status" value="1"/>
</dbReference>
<dbReference type="PANTHER" id="PTHR43742:SF9">
    <property type="entry name" value="TETRATHIONATE REDUCTASE SUBUNIT A"/>
    <property type="match status" value="1"/>
</dbReference>
<dbReference type="Gene3D" id="2.40.40.20">
    <property type="match status" value="1"/>
</dbReference>
<evidence type="ECO:0000256" key="7">
    <source>
        <dbReference type="ARBA" id="ARBA00023004"/>
    </source>
</evidence>
<keyword evidence="4" id="KW-0479">Metal-binding</keyword>
<sequence>MSKEYVNSICGMCSVRCPIKVEVEDGKARYIEGAKSLKGSLCPRGAAGTALTFDEERPQYPMIRQGERGEGKWKQVSWDEALDYVADKLKAVQKEYGKDAVLFSDRGGPFRDFYRAFLRGIGTANYNNHDSACARNVQNAALSVFGFGRKGVSYDLGNCKHIVLQQRNIMEAINVAECNNALNALDKGAKLTVIDIRANVPATKADNFFMIRPGTDYAFNLAVIHVLINEELYDKKFVADWIDGLDTLKDFVQEYTPEWAERETGVSAEALKAFCRELAEAAPSVIWHPGWMTARYADSFYMTRTIYLINALLGSIGAKGGLPFMGKPGDVGAKGLQSFMNLYPKPEGKRVDGVGWMEGRKHYDAGPGLVNLAYEAIVTGEPYPIKAYIAQRHDPLMAFPDVADVKSLWDNLDLLVAVTFSWSDTAWYADVVLPISPYLERDDTIMTKNGPKPSFVMRKRAMEPIYDTKAIWEIYSGLAKRFGLDDLVYENIEDIWKFQLEGTGYSIEDFAETGSVALASEAVYKPVTDGSFKTPSGKIQVIDEKLEADGLLSLKPYVSPEFPPEDKFRITFGRCALHTQGHTVNNALLFERMPENKLWINTEKAKGLGIETGDRVSVSNNGYSADTTAFVTDFVHPDAVFLVHGFGHTLPCESRAKGHGIADNELMPKGIKKYDKGGGAIAMQEHFVTVAKA</sequence>
<dbReference type="PANTHER" id="PTHR43742">
    <property type="entry name" value="TRIMETHYLAMINE-N-OXIDE REDUCTASE"/>
    <property type="match status" value="1"/>
</dbReference>
<feature type="domain" description="4Fe-4S Mo/W bis-MGD-type" evidence="9">
    <location>
        <begin position="3"/>
        <end position="56"/>
    </location>
</feature>
<gene>
    <name evidence="10" type="ORF">GM415_09450</name>
</gene>
<dbReference type="Proteomes" id="UP000428328">
    <property type="component" value="Chromosome"/>
</dbReference>
<dbReference type="SUPFAM" id="SSF50692">
    <property type="entry name" value="ADC-like"/>
    <property type="match status" value="1"/>
</dbReference>
<keyword evidence="2" id="KW-0004">4Fe-4S</keyword>